<sequence length="117" mass="12923">MPLAYTTHQPLEIPADAYNDDDIATIVVQGARYGGQWMLTAVWFRSNGSSDLIGKIQTVPSTDPDLVVNTAFVWVNDACMTSGVKLAHYENRNNAYGPEEAPYRAAAVFLIDRRTES</sequence>
<organism evidence="1 2">
    <name type="scientific">Planobispora rosea</name>
    <dbReference type="NCBI Taxonomy" id="35762"/>
    <lineage>
        <taxon>Bacteria</taxon>
        <taxon>Bacillati</taxon>
        <taxon>Actinomycetota</taxon>
        <taxon>Actinomycetes</taxon>
        <taxon>Streptosporangiales</taxon>
        <taxon>Streptosporangiaceae</taxon>
        <taxon>Planobispora</taxon>
    </lineage>
</organism>
<dbReference type="RefSeq" id="WP_189242950.1">
    <property type="nucleotide sequence ID" value="NZ_BMQP01000026.1"/>
</dbReference>
<protein>
    <submittedName>
        <fullName evidence="1">Uncharacterized protein</fullName>
    </submittedName>
</protein>
<keyword evidence="2" id="KW-1185">Reference proteome</keyword>
<dbReference type="AlphaFoldDB" id="A0A8J3S3X7"/>
<evidence type="ECO:0000313" key="1">
    <source>
        <dbReference type="EMBL" id="GIH86370.1"/>
    </source>
</evidence>
<dbReference type="Proteomes" id="UP000655044">
    <property type="component" value="Unassembled WGS sequence"/>
</dbReference>
<dbReference type="EMBL" id="BOOI01000046">
    <property type="protein sequence ID" value="GIH86370.1"/>
    <property type="molecule type" value="Genomic_DNA"/>
</dbReference>
<evidence type="ECO:0000313" key="2">
    <source>
        <dbReference type="Proteomes" id="UP000655044"/>
    </source>
</evidence>
<comment type="caution">
    <text evidence="1">The sequence shown here is derived from an EMBL/GenBank/DDBJ whole genome shotgun (WGS) entry which is preliminary data.</text>
</comment>
<gene>
    <name evidence="1" type="ORF">Pro02_47780</name>
</gene>
<accession>A0A8J3S3X7</accession>
<name>A0A8J3S3X7_PLARO</name>
<proteinExistence type="predicted"/>
<reference evidence="1" key="1">
    <citation type="submission" date="2021-01" db="EMBL/GenBank/DDBJ databases">
        <title>Whole genome shotgun sequence of Planobispora rosea NBRC 15558.</title>
        <authorList>
            <person name="Komaki H."/>
            <person name="Tamura T."/>
        </authorList>
    </citation>
    <scope>NUCLEOTIDE SEQUENCE</scope>
    <source>
        <strain evidence="1">NBRC 15558</strain>
    </source>
</reference>